<keyword evidence="12" id="KW-1185">Reference proteome</keyword>
<evidence type="ECO:0000256" key="3">
    <source>
        <dbReference type="ARBA" id="ARBA00010288"/>
    </source>
</evidence>
<comment type="similarity">
    <text evidence="3 10">Belongs to the RFT1 family.</text>
</comment>
<evidence type="ECO:0000256" key="6">
    <source>
        <dbReference type="ARBA" id="ARBA00022989"/>
    </source>
</evidence>
<dbReference type="GeneID" id="24111463"/>
<evidence type="ECO:0000256" key="9">
    <source>
        <dbReference type="ARBA" id="ARBA00045912"/>
    </source>
</evidence>
<feature type="transmembrane region" description="Helical" evidence="10">
    <location>
        <begin position="216"/>
        <end position="237"/>
    </location>
</feature>
<keyword evidence="5 10" id="KW-0256">Endoplasmic reticulum</keyword>
<keyword evidence="10" id="KW-0813">Transport</keyword>
<dbReference type="PANTHER" id="PTHR13117:SF5">
    <property type="entry name" value="PROTEIN RFT1 HOMOLOG"/>
    <property type="match status" value="1"/>
</dbReference>
<dbReference type="AlphaFoldDB" id="R9PBI0"/>
<name>R9PBI0_PSEHS</name>
<evidence type="ECO:0000256" key="10">
    <source>
        <dbReference type="RuleBase" id="RU365067"/>
    </source>
</evidence>
<evidence type="ECO:0000256" key="7">
    <source>
        <dbReference type="ARBA" id="ARBA00023136"/>
    </source>
</evidence>
<evidence type="ECO:0000256" key="2">
    <source>
        <dbReference type="ARBA" id="ARBA00004922"/>
    </source>
</evidence>
<comment type="subcellular location">
    <subcellularLocation>
        <location evidence="1 10">Endoplasmic reticulum membrane</location>
        <topology evidence="1 10">Multi-pass membrane protein</topology>
    </subcellularLocation>
</comment>
<dbReference type="GO" id="GO:0034203">
    <property type="term" value="P:glycolipid translocation"/>
    <property type="evidence" value="ECO:0007669"/>
    <property type="project" value="TreeGrafter"/>
</dbReference>
<evidence type="ECO:0000313" key="11">
    <source>
        <dbReference type="EMBL" id="GAC98597.1"/>
    </source>
</evidence>
<evidence type="ECO:0000256" key="8">
    <source>
        <dbReference type="ARBA" id="ARBA00044793"/>
    </source>
</evidence>
<dbReference type="OrthoDB" id="9979195at2759"/>
<comment type="pathway">
    <text evidence="2">Protein modification; protein glycosylation.</text>
</comment>
<keyword evidence="4 10" id="KW-0812">Transmembrane</keyword>
<evidence type="ECO:0000313" key="12">
    <source>
        <dbReference type="Proteomes" id="UP000014071"/>
    </source>
</evidence>
<dbReference type="Proteomes" id="UP000014071">
    <property type="component" value="Unassembled WGS sequence"/>
</dbReference>
<dbReference type="RefSeq" id="XP_012192184.1">
    <property type="nucleotide sequence ID" value="XM_012336794.1"/>
</dbReference>
<organism evidence="11 12">
    <name type="scientific">Pseudozyma hubeiensis (strain SY62)</name>
    <name type="common">Yeast</name>
    <dbReference type="NCBI Taxonomy" id="1305764"/>
    <lineage>
        <taxon>Eukaryota</taxon>
        <taxon>Fungi</taxon>
        <taxon>Dikarya</taxon>
        <taxon>Basidiomycota</taxon>
        <taxon>Ustilaginomycotina</taxon>
        <taxon>Ustilaginomycetes</taxon>
        <taxon>Ustilaginales</taxon>
        <taxon>Ustilaginaceae</taxon>
        <taxon>Pseudozyma</taxon>
    </lineage>
</organism>
<feature type="transmembrane region" description="Helical" evidence="10">
    <location>
        <begin position="455"/>
        <end position="475"/>
    </location>
</feature>
<sequence>MAEHQDPAASAASSSASTLILLQISSRLLTFVLNQLLVRLVSPSVFGLANIQLELLISTILFVSRDAFRTILIRNEPGSSASSSKAVATSSRVRRGVSNSIHNISLLPIPIGFTLTAIACTVYVRYISPLAMRSLPSFHVSIALYALGALSELVYEPLIIRAVRLGRPTWRVKAEGIAVLAKTISTIATIILLPLFSTPSFIQSWVEDERSTALLAFGIGQATYSIVTLLVLLLFFFREYGIAPTIDLYVPRSDPVSPPRYFDTPTLSLCATMSSQGVLKHCLTEADKFAIAKYSSLEDQGGYALASNYGSLVARILFQPVEETCRIVFSSELTQDGGERKRRVREMLGGLFKMHFLLGLVMVTFGGPLSKTFLYVMAGERWALQTSAPDILAAYTWYLPIMGLNGIVEGFVQSVARKEEIQRYNRVLFTASATFIGGLVMSRSKVVEGLVGKTGLVWANAVSLAVRAGWCWKFLRVYFGGDGELGAKAALPGRITLAVLGSVAAVLRVAVPRTMPMDEQLVSAAESGRIQALNLLAPTVGLTSGCLAVVVGSIVVFERKALIKALRSLRGQPHETRKTKRS</sequence>
<feature type="transmembrane region" description="Helical" evidence="10">
    <location>
        <begin position="350"/>
        <end position="371"/>
    </location>
</feature>
<keyword evidence="7 10" id="KW-0472">Membrane</keyword>
<feature type="transmembrane region" description="Helical" evidence="10">
    <location>
        <begin position="138"/>
        <end position="155"/>
    </location>
</feature>
<feature type="transmembrane region" description="Helical" evidence="10">
    <location>
        <begin position="424"/>
        <end position="443"/>
    </location>
</feature>
<dbReference type="GO" id="GO:0005789">
    <property type="term" value="C:endoplasmic reticulum membrane"/>
    <property type="evidence" value="ECO:0007669"/>
    <property type="project" value="UniProtKB-SubCell"/>
</dbReference>
<protein>
    <recommendedName>
        <fullName evidence="8 10">Man(5)GlcNAc(2)-PP-dolichol translocation protein RFT1</fullName>
    </recommendedName>
</protein>
<feature type="transmembrane region" description="Helical" evidence="10">
    <location>
        <begin position="495"/>
        <end position="515"/>
    </location>
</feature>
<feature type="transmembrane region" description="Helical" evidence="10">
    <location>
        <begin position="391"/>
        <end position="412"/>
    </location>
</feature>
<dbReference type="STRING" id="1305764.R9PBI0"/>
<feature type="transmembrane region" description="Helical" evidence="10">
    <location>
        <begin position="535"/>
        <end position="557"/>
    </location>
</feature>
<dbReference type="HOGENOM" id="CLU_023360_3_1_1"/>
<dbReference type="PANTHER" id="PTHR13117">
    <property type="entry name" value="ENDOPLASMIC RETICULUM MULTISPAN TRANSMEMBRANE PROTEIN-RELATED"/>
    <property type="match status" value="1"/>
</dbReference>
<evidence type="ECO:0000256" key="5">
    <source>
        <dbReference type="ARBA" id="ARBA00022824"/>
    </source>
</evidence>
<evidence type="ECO:0000256" key="4">
    <source>
        <dbReference type="ARBA" id="ARBA00022692"/>
    </source>
</evidence>
<reference evidence="12" key="1">
    <citation type="journal article" date="2013" name="Genome Announc.">
        <title>Draft genome sequence of the basidiomycetous yeast-like fungus Pseudozyma hubeiensis SY62, which produces an abundant amount of the biosurfactant mannosylerythritol lipids.</title>
        <authorList>
            <person name="Konishi M."/>
            <person name="Hatada Y."/>
            <person name="Horiuchi J."/>
        </authorList>
    </citation>
    <scope>NUCLEOTIDE SEQUENCE [LARGE SCALE GENOMIC DNA]</scope>
    <source>
        <strain evidence="12">SY62</strain>
    </source>
</reference>
<proteinExistence type="inferred from homology"/>
<comment type="function">
    <text evidence="9 10">Intramembrane glycolipid transporter that operates in the biosynthetic pathway of dolichol-linked oligosaccharides, the glycan precursors employed in protein asparagine (N)-glycosylation. The sequential addition of sugars to dolichol pyrophosphate produces dolichol-linked oligosaccharides containing fourteen sugars, including two GlcNAcs, nine mannoses and three glucoses. Once assembled, the oligosaccharide is transferred from the lipid to nascent proteins by oligosaccharyltransferases. The assembly of dolichol-linked oligosaccharides begins on the cytosolic side of the endoplasmic reticulum membrane and finishes in its lumen. RFT1 could mediate the translocation of the cytosolically oriented intermediate DolPP-GlcNAc2Man5, produced by ALG11, into the ER lumen where dolichol-linked oligosaccharides assembly continues. However, the intramembrane lipid transporter activity could not be confirmed in vitro.</text>
</comment>
<accession>R9PBI0</accession>
<gene>
    <name evidence="11" type="ORF">PHSY_006191</name>
</gene>
<dbReference type="Pfam" id="PF04506">
    <property type="entry name" value="Rft-1"/>
    <property type="match status" value="1"/>
</dbReference>
<dbReference type="eggNOG" id="KOG2864">
    <property type="taxonomic scope" value="Eukaryota"/>
</dbReference>
<feature type="transmembrane region" description="Helical" evidence="10">
    <location>
        <begin position="104"/>
        <end position="126"/>
    </location>
</feature>
<evidence type="ECO:0000256" key="1">
    <source>
        <dbReference type="ARBA" id="ARBA00004477"/>
    </source>
</evidence>
<dbReference type="EMBL" id="DF238821">
    <property type="protein sequence ID" value="GAC98597.1"/>
    <property type="molecule type" value="Genomic_DNA"/>
</dbReference>
<feature type="transmembrane region" description="Helical" evidence="10">
    <location>
        <begin position="176"/>
        <end position="196"/>
    </location>
</feature>
<dbReference type="InterPro" id="IPR007594">
    <property type="entry name" value="RFT1"/>
</dbReference>
<dbReference type="GO" id="GO:0006488">
    <property type="term" value="P:dolichol-linked oligosaccharide biosynthetic process"/>
    <property type="evidence" value="ECO:0007669"/>
    <property type="project" value="InterPro"/>
</dbReference>
<keyword evidence="6 10" id="KW-1133">Transmembrane helix</keyword>